<feature type="compositionally biased region" description="Low complexity" evidence="2">
    <location>
        <begin position="1233"/>
        <end position="1249"/>
    </location>
</feature>
<dbReference type="InParanoid" id="A0A1Y1VS52"/>
<organism evidence="6 7">
    <name type="scientific">Basidiobolus meristosporus CBS 931.73</name>
    <dbReference type="NCBI Taxonomy" id="1314790"/>
    <lineage>
        <taxon>Eukaryota</taxon>
        <taxon>Fungi</taxon>
        <taxon>Fungi incertae sedis</taxon>
        <taxon>Zoopagomycota</taxon>
        <taxon>Entomophthoromycotina</taxon>
        <taxon>Basidiobolomycetes</taxon>
        <taxon>Basidiobolales</taxon>
        <taxon>Basidiobolaceae</taxon>
        <taxon>Basidiobolus</taxon>
    </lineage>
</organism>
<dbReference type="CDD" id="cd17043">
    <property type="entry name" value="RA"/>
    <property type="match status" value="1"/>
</dbReference>
<feature type="region of interest" description="Disordered" evidence="2">
    <location>
        <begin position="283"/>
        <end position="303"/>
    </location>
</feature>
<dbReference type="PANTHER" id="PTHR46345">
    <property type="entry name" value="INVERTED FORMIN-2"/>
    <property type="match status" value="1"/>
</dbReference>
<feature type="domain" description="Ras-associating" evidence="3">
    <location>
        <begin position="142"/>
        <end position="241"/>
    </location>
</feature>
<evidence type="ECO:0000256" key="1">
    <source>
        <dbReference type="SAM" id="Coils"/>
    </source>
</evidence>
<dbReference type="GO" id="GO:0007165">
    <property type="term" value="P:signal transduction"/>
    <property type="evidence" value="ECO:0007669"/>
    <property type="project" value="InterPro"/>
</dbReference>
<feature type="compositionally biased region" description="Pro residues" evidence="2">
    <location>
        <begin position="1088"/>
        <end position="1101"/>
    </location>
</feature>
<feature type="compositionally biased region" description="Pro residues" evidence="2">
    <location>
        <begin position="1112"/>
        <end position="1126"/>
    </location>
</feature>
<dbReference type="Pfam" id="PF06371">
    <property type="entry name" value="Drf_GBD"/>
    <property type="match status" value="1"/>
</dbReference>
<feature type="compositionally biased region" description="Low complexity" evidence="2">
    <location>
        <begin position="1131"/>
        <end position="1144"/>
    </location>
</feature>
<feature type="coiled-coil region" evidence="1">
    <location>
        <begin position="846"/>
        <end position="873"/>
    </location>
</feature>
<dbReference type="STRING" id="1314790.A0A1Y1VS52"/>
<dbReference type="GO" id="GO:0003779">
    <property type="term" value="F:actin binding"/>
    <property type="evidence" value="ECO:0007669"/>
    <property type="project" value="InterPro"/>
</dbReference>
<feature type="region of interest" description="Disordered" evidence="2">
    <location>
        <begin position="1084"/>
        <end position="1249"/>
    </location>
</feature>
<evidence type="ECO:0000259" key="3">
    <source>
        <dbReference type="PROSITE" id="PS50200"/>
    </source>
</evidence>
<name>A0A1Y1VS52_9FUNG</name>
<dbReference type="InterPro" id="IPR011989">
    <property type="entry name" value="ARM-like"/>
</dbReference>
<dbReference type="PANTHER" id="PTHR46345:SF8">
    <property type="entry name" value="FORMIN 3, ISOFORM B"/>
    <property type="match status" value="1"/>
</dbReference>
<sequence>MEVPEIIQVLLADGRVKAALLTANTTAQELMTSILEEAAADPSEPLVNENYDPKDWLLIALPIVTYANKCWTEEELQKTEEGLLSGLAILERIVRSNARILDEIQLLSECGKDKEPSTSPLVHDTHAFSEHLHVPKFKLVNANHTIRTAFRDVPEIPDNYTRDIYVTPTMSAKSVVQCLVDEFSLNKAKDKESGSQGDYVLYEVVVSESGAENIRQLGDNELPLILKEKTSSSFESNAINDYYFYIGVPESWFSRATRFTKAYLKSPSQRPLSVYTLFGGYSSGPTSPTSSPTTKHMSVGSQIPPDFDPTKVKTWINGDLVKDRRSGVHDKSRNSLYLGDTKRMSVVSRKSPLSQMEPGLEDGDYLDDMTEEELNEAFLTLMDELEMKEERREAAMKMPAESKKILIRQNEIKRMSTESLIQSPAVSRRNSLQQPAVTRSESSSTLTESRVDSPSAESSSFLFEKPEKASSYGFFSSWWGPTATKSEATPEHYIDQITQKNPNLRILVKDLLALRVTLSTAPLTWIRGFLEDKRAIAALETLLERSTINRKGNGSTRGSDVDEDIQMECIRCLRVLLNTEAGYSQVLKSEKLTVYITYCLYTTRNKLRNLVAEVLAAICILSSNGHKVVLHALSEFRIAFEEKFRFEYLVESLREEVEEDNSGAYEYKTTCMSFINAIVNSPEDVEERVMLRDEFARRDFINVLSSLRSSLPPDGLLHQIDVYEEEMLEDVKELQDLLVLKNYDPSDPMYSVVDLLKRLDPDMPIYDTVLSTLQNILAMANSEATDEWKSDVWSLLGRFANHLFYMGDVHEDWPHILKEFLASIQDIVARDGSPADSSDSSSLHGSQNASVLVEELTAQVKKLDEDNKNLKEDLCFFRDLYATRNKRVKSGSSEHFPGIVNRLLHEKKQVARLTEQIEKMTKTPGEAIDLSLLEDRKGRPKEKDNKWSAIMEELEKQRENTAELTNLAESRAKEIAYLKRALEAVCARFHFSTGNVKRLMEEETAAVVASPSNLLMLEAANGSTTSLSTMFEGLAEKEQEISSLKKTIDSMKKEIDMGTAYHNEITALREQLDEANKTIKDLQVPVSASPPAPPPPPPAPPVSATHINQSTAPPPPPPPPPPPAPVLPSIAQKVAQLQAAKQVASHQGNGIPHPPPPPPSMPAGAVPPPPPPPPSTSMGGAPPPPPPPPPPGPSMINSKPGPPPPPPPPPGPSMINSKPGPPPPPPPPTIVGSSMTGSPTTPTSKPLPTMPMRQIFWKKLAPYQTKNTIWHKVTFEEISLDTAELEELFSKPASNPKANPSQPMKSPQQRKKPLATTLLDITRANNIAIMLSRIKATYGEICNAILAMDESLLSIENLKSIKQHIPQKEELETVRAYDGDPSTLGNAEKYFLEVMRIPRMSERLSCMIFKRRFELDVEELKPELKILFEAVAELKKSDRFLVVLHTVLSIGNFMNGNSFRGNASGYMLDALLMLKDVRAKDGNKKGIPSLLHYLCYQLQENNPKLLAFMEQLSHVEAAARVSVPSVVSAIEVLETGLQQVQKEVEELTNRKTADNSDRFVPVMTEFIRSAESTVKTISDMRVKLEKELNHMLTYFGEDPATTKPEDFFATIVSFSSALQKAHKENEERKQKSLRRRQNLIKKPTAKKPLMGPKIMVQGEFDDAIRELRFGIRRKRSDRPKSAVLNDLSLLDSLIKKPMHAT</sequence>
<dbReference type="InterPro" id="IPR042201">
    <property type="entry name" value="FH2_Formin_sf"/>
</dbReference>
<protein>
    <submittedName>
        <fullName evidence="6">FH2-domain-containing protein</fullName>
    </submittedName>
</protein>
<evidence type="ECO:0000259" key="4">
    <source>
        <dbReference type="PROSITE" id="PS51232"/>
    </source>
</evidence>
<feature type="domain" description="FH2" evidence="5">
    <location>
        <begin position="1242"/>
        <end position="1644"/>
    </location>
</feature>
<dbReference type="InterPro" id="IPR015425">
    <property type="entry name" value="FH2_Formin"/>
</dbReference>
<dbReference type="Gene3D" id="1.20.58.2220">
    <property type="entry name" value="Formin, FH2 domain"/>
    <property type="match status" value="1"/>
</dbReference>
<dbReference type="SMART" id="SM01139">
    <property type="entry name" value="Drf_FH3"/>
    <property type="match status" value="1"/>
</dbReference>
<dbReference type="SMART" id="SM01140">
    <property type="entry name" value="Drf_GBD"/>
    <property type="match status" value="1"/>
</dbReference>
<evidence type="ECO:0000313" key="6">
    <source>
        <dbReference type="EMBL" id="ORX64132.1"/>
    </source>
</evidence>
<feature type="compositionally biased region" description="Polar residues" evidence="2">
    <location>
        <begin position="418"/>
        <end position="437"/>
    </location>
</feature>
<dbReference type="InterPro" id="IPR014768">
    <property type="entry name" value="GBD/FH3_dom"/>
</dbReference>
<feature type="domain" description="GBD/FH3" evidence="4">
    <location>
        <begin position="366"/>
        <end position="811"/>
    </location>
</feature>
<dbReference type="Proteomes" id="UP000193498">
    <property type="component" value="Unassembled WGS sequence"/>
</dbReference>
<dbReference type="InterPro" id="IPR010473">
    <property type="entry name" value="GTPase-bd"/>
</dbReference>
<gene>
    <name evidence="6" type="ORF">K493DRAFT_309619</name>
</gene>
<dbReference type="GO" id="GO:0031267">
    <property type="term" value="F:small GTPase binding"/>
    <property type="evidence" value="ECO:0007669"/>
    <property type="project" value="InterPro"/>
</dbReference>
<evidence type="ECO:0000256" key="2">
    <source>
        <dbReference type="SAM" id="MobiDB-lite"/>
    </source>
</evidence>
<dbReference type="InterPro" id="IPR010472">
    <property type="entry name" value="FH3_dom"/>
</dbReference>
<dbReference type="PROSITE" id="PS51444">
    <property type="entry name" value="FH2"/>
    <property type="match status" value="1"/>
</dbReference>
<feature type="region of interest" description="Disordered" evidence="2">
    <location>
        <begin position="418"/>
        <end position="462"/>
    </location>
</feature>
<dbReference type="Gene3D" id="1.25.10.10">
    <property type="entry name" value="Leucine-rich Repeat Variant"/>
    <property type="match status" value="1"/>
</dbReference>
<feature type="region of interest" description="Disordered" evidence="2">
    <location>
        <begin position="1292"/>
        <end position="1312"/>
    </location>
</feature>
<reference evidence="6 7" key="1">
    <citation type="submission" date="2016-07" db="EMBL/GenBank/DDBJ databases">
        <title>Pervasive Adenine N6-methylation of Active Genes in Fungi.</title>
        <authorList>
            <consortium name="DOE Joint Genome Institute"/>
            <person name="Mondo S.J."/>
            <person name="Dannebaum R.O."/>
            <person name="Kuo R.C."/>
            <person name="Labutti K."/>
            <person name="Haridas S."/>
            <person name="Kuo A."/>
            <person name="Salamov A."/>
            <person name="Ahrendt S.R."/>
            <person name="Lipzen A."/>
            <person name="Sullivan W."/>
            <person name="Andreopoulos W.B."/>
            <person name="Clum A."/>
            <person name="Lindquist E."/>
            <person name="Daum C."/>
            <person name="Ramamoorthy G.K."/>
            <person name="Gryganskyi A."/>
            <person name="Culley D."/>
            <person name="Magnuson J.K."/>
            <person name="James T.Y."/>
            <person name="O'Malley M.A."/>
            <person name="Stajich J.E."/>
            <person name="Spatafora J.W."/>
            <person name="Visel A."/>
            <person name="Grigoriev I.V."/>
        </authorList>
    </citation>
    <scope>NUCLEOTIDE SEQUENCE [LARGE SCALE GENOMIC DNA]</scope>
    <source>
        <strain evidence="6 7">CBS 931.73</strain>
    </source>
</reference>
<proteinExistence type="predicted"/>
<dbReference type="SUPFAM" id="SSF101447">
    <property type="entry name" value="Formin homology 2 domain (FH2 domain)"/>
    <property type="match status" value="1"/>
</dbReference>
<keyword evidence="7" id="KW-1185">Reference proteome</keyword>
<feature type="compositionally biased region" description="Low complexity" evidence="2">
    <location>
        <begin position="438"/>
        <end position="448"/>
    </location>
</feature>
<evidence type="ECO:0000259" key="5">
    <source>
        <dbReference type="PROSITE" id="PS51444"/>
    </source>
</evidence>
<dbReference type="Gene3D" id="3.10.20.90">
    <property type="entry name" value="Phosphatidylinositol 3-kinase Catalytic Subunit, Chain A, domain 1"/>
    <property type="match status" value="1"/>
</dbReference>
<feature type="compositionally biased region" description="Pro residues" evidence="2">
    <location>
        <begin position="1200"/>
        <end position="1212"/>
    </location>
</feature>
<feature type="compositionally biased region" description="Pro residues" evidence="2">
    <location>
        <begin position="1219"/>
        <end position="1229"/>
    </location>
</feature>
<dbReference type="EMBL" id="MCFE01001233">
    <property type="protein sequence ID" value="ORX64132.1"/>
    <property type="molecule type" value="Genomic_DNA"/>
</dbReference>
<dbReference type="SUPFAM" id="SSF48371">
    <property type="entry name" value="ARM repeat"/>
    <property type="match status" value="1"/>
</dbReference>
<dbReference type="SMART" id="SM00498">
    <property type="entry name" value="FH2"/>
    <property type="match status" value="1"/>
</dbReference>
<keyword evidence="1" id="KW-0175">Coiled coil</keyword>
<feature type="coiled-coil region" evidence="1">
    <location>
        <begin position="1530"/>
        <end position="1587"/>
    </location>
</feature>
<dbReference type="PROSITE" id="PS50200">
    <property type="entry name" value="RA"/>
    <property type="match status" value="1"/>
</dbReference>
<dbReference type="GO" id="GO:0030036">
    <property type="term" value="P:actin cytoskeleton organization"/>
    <property type="evidence" value="ECO:0007669"/>
    <property type="project" value="InterPro"/>
</dbReference>
<feature type="compositionally biased region" description="Low complexity" evidence="2">
    <location>
        <begin position="283"/>
        <end position="294"/>
    </location>
</feature>
<dbReference type="Pfam" id="PF02181">
    <property type="entry name" value="FH2"/>
    <property type="match status" value="1"/>
</dbReference>
<feature type="compositionally biased region" description="Pro residues" evidence="2">
    <location>
        <begin position="1152"/>
        <end position="1193"/>
    </location>
</feature>
<dbReference type="InterPro" id="IPR000159">
    <property type="entry name" value="RA_dom"/>
</dbReference>
<evidence type="ECO:0000313" key="7">
    <source>
        <dbReference type="Proteomes" id="UP000193498"/>
    </source>
</evidence>
<dbReference type="OrthoDB" id="1668162at2759"/>
<feature type="compositionally biased region" description="Polar residues" evidence="2">
    <location>
        <begin position="1292"/>
        <end position="1307"/>
    </location>
</feature>
<accession>A0A1Y1VS52</accession>
<dbReference type="InterPro" id="IPR016024">
    <property type="entry name" value="ARM-type_fold"/>
</dbReference>
<comment type="caution">
    <text evidence="6">The sequence shown here is derived from an EMBL/GenBank/DDBJ whole genome shotgun (WGS) entry which is preliminary data.</text>
</comment>
<dbReference type="Pfam" id="PF06367">
    <property type="entry name" value="Drf_FH3"/>
    <property type="match status" value="1"/>
</dbReference>
<dbReference type="PROSITE" id="PS51232">
    <property type="entry name" value="GBD_FH3"/>
    <property type="match status" value="1"/>
</dbReference>